<dbReference type="EMBL" id="JAESVG020000007">
    <property type="protein sequence ID" value="KAG8626174.1"/>
    <property type="molecule type" value="Genomic_DNA"/>
</dbReference>
<evidence type="ECO:0000256" key="1">
    <source>
        <dbReference type="SAM" id="MobiDB-lite"/>
    </source>
</evidence>
<keyword evidence="3" id="KW-1185">Reference proteome</keyword>
<proteinExistence type="predicted"/>
<evidence type="ECO:0000313" key="3">
    <source>
        <dbReference type="Proteomes" id="UP000809789"/>
    </source>
</evidence>
<organism evidence="2 3">
    <name type="scientific">Elsinoe batatas</name>
    <dbReference type="NCBI Taxonomy" id="2601811"/>
    <lineage>
        <taxon>Eukaryota</taxon>
        <taxon>Fungi</taxon>
        <taxon>Dikarya</taxon>
        <taxon>Ascomycota</taxon>
        <taxon>Pezizomycotina</taxon>
        <taxon>Dothideomycetes</taxon>
        <taxon>Dothideomycetidae</taxon>
        <taxon>Myriangiales</taxon>
        <taxon>Elsinoaceae</taxon>
        <taxon>Elsinoe</taxon>
    </lineage>
</organism>
<dbReference type="AlphaFoldDB" id="A0A8K0PI16"/>
<gene>
    <name evidence="2" type="ORF">KVT40_006575</name>
</gene>
<feature type="compositionally biased region" description="Low complexity" evidence="1">
    <location>
        <begin position="121"/>
        <end position="140"/>
    </location>
</feature>
<name>A0A8K0PI16_9PEZI</name>
<comment type="caution">
    <text evidence="2">The sequence shown here is derived from an EMBL/GenBank/DDBJ whole genome shotgun (WGS) entry which is preliminary data.</text>
</comment>
<reference evidence="2" key="1">
    <citation type="submission" date="2021-07" db="EMBL/GenBank/DDBJ databases">
        <title>Elsinoe batatas strain:CRI-CJ2 Genome sequencing and assembly.</title>
        <authorList>
            <person name="Huang L."/>
        </authorList>
    </citation>
    <scope>NUCLEOTIDE SEQUENCE</scope>
    <source>
        <strain evidence="2">CRI-CJ2</strain>
    </source>
</reference>
<dbReference type="Proteomes" id="UP000809789">
    <property type="component" value="Unassembled WGS sequence"/>
</dbReference>
<dbReference type="OrthoDB" id="5407351at2759"/>
<feature type="compositionally biased region" description="Polar residues" evidence="1">
    <location>
        <begin position="106"/>
        <end position="120"/>
    </location>
</feature>
<feature type="region of interest" description="Disordered" evidence="1">
    <location>
        <begin position="29"/>
        <end position="49"/>
    </location>
</feature>
<sequence>MADAYCGPSNALQSFQKHTSVDRTLQQDRLTHRRSPLQGFRSQDPNAGLLDPEFEAFQASKPGPLAFAEPPPQTLQSFNQRGKQPVFGGVQNVADWAADFQRLQVSSPGPQLHQSLSPAQFASPPASQSRFASPAPAQSSSFTGYRTSQFGVGVGYGSLGGVGQGFMPQPQMSQVPQQSKQEVDMFDEAAFEKAFDMAKEHIMAEEGQTMTEASAMTAGQHIRGNDTYPHLSLMRMLMWSQLSNPTEENMHKFARSFTLLEKHDPAEIDSTHVRLFDPMFELLQGDRDLIHSPRYELFQRAWKLRNQWKAVPRDPVPDVLAERVEKATAFYNRQLNKVHNDRNSHVWTTRNVLDDEMMHDIEQQVGDANVNDVVERVFDNMTASQLDPILALQDEQGSIVDIESDLLQARLPERIAKDMIQGGRTQDPLLRLWGAAYMSALGPETVELRDQMASHEPEILDREQLEEAIQALPEQAPQEQRQEDPIQHDENDDLARTAGELLDKVRDNQSTKFQNSTFLDLMRKLRDREIRVEGDKMVETNLSALDGDSMMETVPSTTMPSHSSNIYTQPYRSDGIAPGQSYANDLGNQQLRDGEDVVRMLDEPGTIDQDPEFMMTSPFYDNQHAELGRRGLFNE</sequence>
<protein>
    <submittedName>
        <fullName evidence="2">Uncharacterized protein</fullName>
    </submittedName>
</protein>
<feature type="region of interest" description="Disordered" evidence="1">
    <location>
        <begin position="106"/>
        <end position="140"/>
    </location>
</feature>
<accession>A0A8K0PI16</accession>
<evidence type="ECO:0000313" key="2">
    <source>
        <dbReference type="EMBL" id="KAG8626174.1"/>
    </source>
</evidence>